<dbReference type="InterPro" id="IPR009720">
    <property type="entry name" value="IMP_biosynth_PurP_C"/>
</dbReference>
<dbReference type="Pfam" id="PF06973">
    <property type="entry name" value="DUF1297"/>
    <property type="match status" value="1"/>
</dbReference>
<evidence type="ECO:0000256" key="5">
    <source>
        <dbReference type="ARBA" id="ARBA00022741"/>
    </source>
</evidence>
<evidence type="ECO:0000256" key="1">
    <source>
        <dbReference type="ARBA" id="ARBA00001936"/>
    </source>
</evidence>
<keyword evidence="8" id="KW-0460">Magnesium</keyword>
<comment type="cofactor">
    <cofactor evidence="1">
        <name>Mn(2+)</name>
        <dbReference type="ChEBI" id="CHEBI:29035"/>
    </cofactor>
</comment>
<dbReference type="InterPro" id="IPR011761">
    <property type="entry name" value="ATP-grasp"/>
</dbReference>
<dbReference type="SUPFAM" id="SSF52440">
    <property type="entry name" value="PreATP-grasp domain"/>
    <property type="match status" value="1"/>
</dbReference>
<evidence type="ECO:0000256" key="9">
    <source>
        <dbReference type="ARBA" id="ARBA00023211"/>
    </source>
</evidence>
<dbReference type="SUPFAM" id="SSF56059">
    <property type="entry name" value="Glutathione synthetase ATP-binding domain-like"/>
    <property type="match status" value="1"/>
</dbReference>
<dbReference type="PANTHER" id="PTHR38147:SF2">
    <property type="entry name" value="5-FORMAMINOIMIDAZOLE-4-CARBOXAMIDE-1-(BETA)-D-RIBOFURANOSYL 5'-MONOPHOSPHATE SYNTHETASE"/>
    <property type="match status" value="1"/>
</dbReference>
<dbReference type="InterPro" id="IPR013815">
    <property type="entry name" value="ATP_grasp_subdomain_1"/>
</dbReference>
<feature type="domain" description="ATP-grasp" evidence="10">
    <location>
        <begin position="101"/>
        <end position="332"/>
    </location>
</feature>
<dbReference type="Gene3D" id="3.40.50.20">
    <property type="match status" value="1"/>
</dbReference>
<dbReference type="Gene3D" id="3.30.1490.20">
    <property type="entry name" value="ATP-grasp fold, A domain"/>
    <property type="match status" value="1"/>
</dbReference>
<dbReference type="EMBL" id="AUZY01001259">
    <property type="protein sequence ID" value="EQD75411.1"/>
    <property type="molecule type" value="Genomic_DNA"/>
</dbReference>
<dbReference type="PANTHER" id="PTHR38147">
    <property type="entry name" value="5-FORMAMINOIMIDAZOLE-4-CARBOXAMIDE-1-(BETA)-D-RIBOFURANOSYL 5'-MONOPHOSPHATE SYNTHETASE-RELATED"/>
    <property type="match status" value="1"/>
</dbReference>
<evidence type="ECO:0000313" key="11">
    <source>
        <dbReference type="EMBL" id="EQD75411.1"/>
    </source>
</evidence>
<proteinExistence type="inferred from homology"/>
<reference evidence="11" key="1">
    <citation type="submission" date="2013-08" db="EMBL/GenBank/DDBJ databases">
        <authorList>
            <person name="Mendez C."/>
            <person name="Richter M."/>
            <person name="Ferrer M."/>
            <person name="Sanchez J."/>
        </authorList>
    </citation>
    <scope>NUCLEOTIDE SEQUENCE</scope>
</reference>
<reference evidence="11" key="2">
    <citation type="journal article" date="2014" name="ISME J.">
        <title>Microbial stratification in low pH oxic and suboxic macroscopic growths along an acid mine drainage.</title>
        <authorList>
            <person name="Mendez-Garcia C."/>
            <person name="Mesa V."/>
            <person name="Sprenger R.R."/>
            <person name="Richter M."/>
            <person name="Diez M.S."/>
            <person name="Solano J."/>
            <person name="Bargiela R."/>
            <person name="Golyshina O.V."/>
            <person name="Manteca A."/>
            <person name="Ramos J.L."/>
            <person name="Gallego J.R."/>
            <person name="Llorente I."/>
            <person name="Martins Dos Santos V.A."/>
            <person name="Jensen O.N."/>
            <person name="Pelaez A.I."/>
            <person name="Sanchez J."/>
            <person name="Ferrer M."/>
        </authorList>
    </citation>
    <scope>NUCLEOTIDE SEQUENCE</scope>
</reference>
<evidence type="ECO:0000256" key="4">
    <source>
        <dbReference type="ARBA" id="ARBA00022723"/>
    </source>
</evidence>
<evidence type="ECO:0000256" key="6">
    <source>
        <dbReference type="ARBA" id="ARBA00022755"/>
    </source>
</evidence>
<evidence type="ECO:0000259" key="10">
    <source>
        <dbReference type="PROSITE" id="PS50975"/>
    </source>
</evidence>
<dbReference type="GO" id="GO:0006188">
    <property type="term" value="P:IMP biosynthetic process"/>
    <property type="evidence" value="ECO:0007669"/>
    <property type="project" value="InterPro"/>
</dbReference>
<dbReference type="Pfam" id="PF06849">
    <property type="entry name" value="DUF1246"/>
    <property type="match status" value="1"/>
</dbReference>
<sequence>MGIHLAPPARLRSIEGRTPTIATLCSHSSLQIFHGARREGFPTLGITAGNPPKFYDAFPLGRPDRFLSVPKVSELPNSAAALREEGAILIPHGSFVEYLGPERFVALDVPVFGNRAVIGWESDRRKERDWLESAGVLMPLRFEELRDIDRPVIIKYYGAKGGKGFFLAKNRADTEAFHPTGPYVIQEYVLGTRYYVHFFYSPLSDRGYRVGSGSLELLGMDRRDEANIDELYKLGSQEELQRAGIRPTFVVTGNVPVMLRESLLPQIFDVGARIVERSIELFGGMVGPFCVEGIMTEDLQFKVFEISTRIVAGTNLFISGSPYSEMIEPGLSTGRRIAQEIRRATVEHRLAEVLS</sequence>
<dbReference type="AlphaFoldDB" id="T1BR97"/>
<evidence type="ECO:0000256" key="7">
    <source>
        <dbReference type="ARBA" id="ARBA00022840"/>
    </source>
</evidence>
<evidence type="ECO:0000256" key="2">
    <source>
        <dbReference type="ARBA" id="ARBA00001946"/>
    </source>
</evidence>
<dbReference type="HAMAP" id="MF_01163">
    <property type="entry name" value="IMP_biosynth_PurP"/>
    <property type="match status" value="1"/>
</dbReference>
<keyword evidence="6" id="KW-0658">Purine biosynthesis</keyword>
<dbReference type="GO" id="GO:0000287">
    <property type="term" value="F:magnesium ion binding"/>
    <property type="evidence" value="ECO:0007669"/>
    <property type="project" value="InterPro"/>
</dbReference>
<dbReference type="PIRSF" id="PIRSF004602">
    <property type="entry name" value="ATPgrasp_PurP"/>
    <property type="match status" value="1"/>
</dbReference>
<dbReference type="InterPro" id="IPR023656">
    <property type="entry name" value="IMP_biosynth_PurP"/>
</dbReference>
<organism evidence="11">
    <name type="scientific">mine drainage metagenome</name>
    <dbReference type="NCBI Taxonomy" id="410659"/>
    <lineage>
        <taxon>unclassified sequences</taxon>
        <taxon>metagenomes</taxon>
        <taxon>ecological metagenomes</taxon>
    </lineage>
</organism>
<keyword evidence="7" id="KW-0067">ATP-binding</keyword>
<comment type="cofactor">
    <cofactor evidence="2">
        <name>Mg(2+)</name>
        <dbReference type="ChEBI" id="CHEBI:18420"/>
    </cofactor>
</comment>
<gene>
    <name evidence="11" type="ORF">B1B_02141</name>
</gene>
<accession>T1BR97</accession>
<dbReference type="InterPro" id="IPR010672">
    <property type="entry name" value="IMP_biosynth_PurP_N"/>
</dbReference>
<name>T1BR97_9ZZZZ</name>
<keyword evidence="5" id="KW-0547">Nucleotide-binding</keyword>
<keyword evidence="4" id="KW-0479">Metal-binding</keyword>
<dbReference type="PROSITE" id="PS50975">
    <property type="entry name" value="ATP_GRASP"/>
    <property type="match status" value="1"/>
</dbReference>
<dbReference type="InterPro" id="IPR016185">
    <property type="entry name" value="PreATP-grasp_dom_sf"/>
</dbReference>
<keyword evidence="3" id="KW-0436">Ligase</keyword>
<comment type="caution">
    <text evidence="11">The sequence shown here is derived from an EMBL/GenBank/DDBJ whole genome shotgun (WGS) entry which is preliminary data.</text>
</comment>
<dbReference type="GO" id="GO:0016879">
    <property type="term" value="F:ligase activity, forming carbon-nitrogen bonds"/>
    <property type="evidence" value="ECO:0007669"/>
    <property type="project" value="InterPro"/>
</dbReference>
<protein>
    <submittedName>
        <fullName evidence="11">IMP biosynthesis enzyme PurP domain protein</fullName>
    </submittedName>
</protein>
<dbReference type="GO" id="GO:0005524">
    <property type="term" value="F:ATP binding"/>
    <property type="evidence" value="ECO:0007669"/>
    <property type="project" value="UniProtKB-KW"/>
</dbReference>
<dbReference type="Gene3D" id="3.30.470.20">
    <property type="entry name" value="ATP-grasp fold, B domain"/>
    <property type="match status" value="1"/>
</dbReference>
<evidence type="ECO:0000256" key="8">
    <source>
        <dbReference type="ARBA" id="ARBA00022842"/>
    </source>
</evidence>
<keyword evidence="9" id="KW-0464">Manganese</keyword>
<evidence type="ECO:0000256" key="3">
    <source>
        <dbReference type="ARBA" id="ARBA00022598"/>
    </source>
</evidence>